<dbReference type="AlphaFoldDB" id="A0A553RNI4"/>
<evidence type="ECO:0000313" key="3">
    <source>
        <dbReference type="Proteomes" id="UP000316079"/>
    </source>
</evidence>
<dbReference type="PANTHER" id="PTHR22443">
    <property type="entry name" value="NON-SPECIFIC LETHAL 1, ISOFORM M"/>
    <property type="match status" value="1"/>
</dbReference>
<dbReference type="Gene3D" id="6.10.250.3170">
    <property type="match status" value="1"/>
</dbReference>
<dbReference type="GO" id="GO:0035035">
    <property type="term" value="F:histone acetyltransferase binding"/>
    <property type="evidence" value="ECO:0007669"/>
    <property type="project" value="TreeGrafter"/>
</dbReference>
<feature type="domain" description="PEHE" evidence="1">
    <location>
        <begin position="17"/>
        <end position="75"/>
    </location>
</feature>
<reference evidence="2 3" key="1">
    <citation type="journal article" date="2019" name="Sci. Data">
        <title>Hybrid genome assembly and annotation of Danionella translucida.</title>
        <authorList>
            <person name="Kadobianskyi M."/>
            <person name="Schulze L."/>
            <person name="Schuelke M."/>
            <person name="Judkewitz B."/>
        </authorList>
    </citation>
    <scope>NUCLEOTIDE SEQUENCE [LARGE SCALE GENOMIC DNA]</scope>
    <source>
        <strain evidence="2 3">Bolton</strain>
    </source>
</reference>
<dbReference type="PANTHER" id="PTHR22443:SF16">
    <property type="entry name" value="KAT8 REGULATORY NSL COMPLEX SUBUNIT 1-LIKE PROTEIN"/>
    <property type="match status" value="1"/>
</dbReference>
<dbReference type="STRING" id="623744.A0A553RNI4"/>
<dbReference type="Pfam" id="PF15275">
    <property type="entry name" value="PEHE"/>
    <property type="match status" value="1"/>
</dbReference>
<dbReference type="GO" id="GO:0044545">
    <property type="term" value="C:NSL complex"/>
    <property type="evidence" value="ECO:0007669"/>
    <property type="project" value="TreeGrafter"/>
</dbReference>
<accession>A0A553RNI4</accession>
<protein>
    <recommendedName>
        <fullName evidence="1">PEHE domain-containing protein</fullName>
    </recommendedName>
</protein>
<dbReference type="InterPro" id="IPR029332">
    <property type="entry name" value="PEHE_dom"/>
</dbReference>
<organism evidence="2 3">
    <name type="scientific">Danionella cerebrum</name>
    <dbReference type="NCBI Taxonomy" id="2873325"/>
    <lineage>
        <taxon>Eukaryota</taxon>
        <taxon>Metazoa</taxon>
        <taxon>Chordata</taxon>
        <taxon>Craniata</taxon>
        <taxon>Vertebrata</taxon>
        <taxon>Euteleostomi</taxon>
        <taxon>Actinopterygii</taxon>
        <taxon>Neopterygii</taxon>
        <taxon>Teleostei</taxon>
        <taxon>Ostariophysi</taxon>
        <taxon>Cypriniformes</taxon>
        <taxon>Danionidae</taxon>
        <taxon>Danioninae</taxon>
        <taxon>Danionella</taxon>
    </lineage>
</organism>
<evidence type="ECO:0000259" key="1">
    <source>
        <dbReference type="Pfam" id="PF15275"/>
    </source>
</evidence>
<dbReference type="Proteomes" id="UP000316079">
    <property type="component" value="Unassembled WGS sequence"/>
</dbReference>
<dbReference type="InterPro" id="IPR026180">
    <property type="entry name" value="NSL1"/>
</dbReference>
<name>A0A553RNI4_9TELE</name>
<dbReference type="EMBL" id="SRMA01003704">
    <property type="protein sequence ID" value="TRZ03743.1"/>
    <property type="molecule type" value="Genomic_DNA"/>
</dbReference>
<keyword evidence="3" id="KW-1185">Reference proteome</keyword>
<sequence length="197" mass="23701">MSRFASVKLERLQYKKILTPSWRKVNISPLLKREDDELETELLEEFDDADVLQRHQLLENSEKLQWCRWDQEGAQGWRSEFSWNGNFNNDEFSSSFLLFRSTLQENLFFIREKVDHSLLPVCIFTCPINIYLRFPTRSSRRHREFQKTNTQFEMDHPASRFPKGFTSLHMFGWFFSHLILAPNNLSCIQYVLHFLKK</sequence>
<comment type="caution">
    <text evidence="2">The sequence shown here is derived from an EMBL/GenBank/DDBJ whole genome shotgun (WGS) entry which is preliminary data.</text>
</comment>
<evidence type="ECO:0000313" key="2">
    <source>
        <dbReference type="EMBL" id="TRZ03743.1"/>
    </source>
</evidence>
<proteinExistence type="predicted"/>
<gene>
    <name evidence="2" type="ORF">DNTS_009740</name>
</gene>